<dbReference type="InterPro" id="IPR005117">
    <property type="entry name" value="NiRdtase/SiRdtase_haem-b_fer"/>
</dbReference>
<evidence type="ECO:0000259" key="18">
    <source>
        <dbReference type="Pfam" id="PF01077"/>
    </source>
</evidence>
<evidence type="ECO:0000256" key="1">
    <source>
        <dbReference type="ARBA" id="ARBA00001929"/>
    </source>
</evidence>
<evidence type="ECO:0000259" key="19">
    <source>
        <dbReference type="Pfam" id="PF03460"/>
    </source>
</evidence>
<comment type="cofactor">
    <cofactor evidence="2">
        <name>[4Fe-4S] cluster</name>
        <dbReference type="ChEBI" id="CHEBI:49883"/>
    </cofactor>
</comment>
<dbReference type="STRING" id="296587.C1EE34"/>
<dbReference type="PROSITE" id="PS00365">
    <property type="entry name" value="NIR_SIR"/>
    <property type="match status" value="1"/>
</dbReference>
<keyword evidence="12" id="KW-0560">Oxidoreductase</keyword>
<dbReference type="SUPFAM" id="SSF56014">
    <property type="entry name" value="Nitrite and sulphite reductase 4Fe-4S domain-like"/>
    <property type="match status" value="2"/>
</dbReference>
<accession>C1EE34</accession>
<evidence type="ECO:0000256" key="4">
    <source>
        <dbReference type="ARBA" id="ARBA00003329"/>
    </source>
</evidence>
<dbReference type="GO" id="GO:0000103">
    <property type="term" value="P:sulfate assimilation"/>
    <property type="evidence" value="ECO:0007669"/>
    <property type="project" value="TreeGrafter"/>
</dbReference>
<evidence type="ECO:0000256" key="7">
    <source>
        <dbReference type="ARBA" id="ARBA00012353"/>
    </source>
</evidence>
<comment type="function">
    <text evidence="4">Essential protein with sulfite reductase activity required in assimilatory sulfate reduction pathway during both primary and secondary metabolism and thus involved in development and growth.</text>
</comment>
<protein>
    <recommendedName>
        <fullName evidence="7">assimilatory sulfite reductase (ferredoxin)</fullName>
        <ecNumber evidence="7">1.8.7.1</ecNumber>
    </recommendedName>
</protein>
<dbReference type="Gene3D" id="3.30.413.10">
    <property type="entry name" value="Sulfite Reductase Hemoprotein, domain 1"/>
    <property type="match status" value="2"/>
</dbReference>
<comment type="subcellular location">
    <subcellularLocation>
        <location evidence="5">Plastid</location>
        <location evidence="5">Chloroplast stroma</location>
        <location evidence="5">Chloroplast nucleoid</location>
    </subcellularLocation>
</comment>
<dbReference type="AlphaFoldDB" id="C1EE34"/>
<keyword evidence="13" id="KW-0408">Iron</keyword>
<name>C1EE34_MICCC</name>
<evidence type="ECO:0000256" key="6">
    <source>
        <dbReference type="ARBA" id="ARBA00010429"/>
    </source>
</evidence>
<dbReference type="NCBIfam" id="NF010029">
    <property type="entry name" value="PRK13504.1"/>
    <property type="match status" value="1"/>
</dbReference>
<evidence type="ECO:0000256" key="17">
    <source>
        <dbReference type="SAM" id="MobiDB-lite"/>
    </source>
</evidence>
<evidence type="ECO:0000256" key="14">
    <source>
        <dbReference type="ARBA" id="ARBA00023014"/>
    </source>
</evidence>
<keyword evidence="9" id="KW-0349">Heme</keyword>
<dbReference type="Pfam" id="PF01077">
    <property type="entry name" value="NIR_SIR"/>
    <property type="match status" value="2"/>
</dbReference>
<evidence type="ECO:0000256" key="11">
    <source>
        <dbReference type="ARBA" id="ARBA00022784"/>
    </source>
</evidence>
<dbReference type="InterPro" id="IPR006067">
    <property type="entry name" value="NO2/SO3_Rdtase_4Fe4S_dom"/>
</dbReference>
<comment type="similarity">
    <text evidence="6">Belongs to the nitrite and sulfite reductase 4Fe-4S domain family.</text>
</comment>
<dbReference type="InParanoid" id="C1EE34"/>
<dbReference type="PANTHER" id="PTHR11493">
    <property type="entry name" value="SULFITE REDUCTASE [NADPH] SUBUNIT BETA-RELATED"/>
    <property type="match status" value="1"/>
</dbReference>
<comment type="subunit">
    <text evidence="15">Monomer. Interacts with ferredoxin.</text>
</comment>
<dbReference type="InterPro" id="IPR036136">
    <property type="entry name" value="Nit/Sulf_reduc_fer-like_dom_sf"/>
</dbReference>
<dbReference type="OMA" id="WQMMLRL"/>
<dbReference type="FunFam" id="3.30.413.10:FF:000014">
    <property type="entry name" value="Sulfite reductase [ferredoxin], chloroplastic"/>
    <property type="match status" value="1"/>
</dbReference>
<evidence type="ECO:0000256" key="5">
    <source>
        <dbReference type="ARBA" id="ARBA00004595"/>
    </source>
</evidence>
<comment type="catalytic activity">
    <reaction evidence="16">
        <text>hydrogen sulfide + 6 oxidized [2Fe-2S]-[ferredoxin] + 3 H2O = sulfite + 6 reduced [2Fe-2S]-[ferredoxin] + 7 H(+)</text>
        <dbReference type="Rhea" id="RHEA:23132"/>
        <dbReference type="Rhea" id="RHEA-COMP:10000"/>
        <dbReference type="Rhea" id="RHEA-COMP:10001"/>
        <dbReference type="ChEBI" id="CHEBI:15377"/>
        <dbReference type="ChEBI" id="CHEBI:15378"/>
        <dbReference type="ChEBI" id="CHEBI:17359"/>
        <dbReference type="ChEBI" id="CHEBI:29919"/>
        <dbReference type="ChEBI" id="CHEBI:33737"/>
        <dbReference type="ChEBI" id="CHEBI:33738"/>
        <dbReference type="EC" id="1.8.7.1"/>
    </reaction>
</comment>
<dbReference type="KEGG" id="mis:MICPUN_62484"/>
<evidence type="ECO:0000256" key="12">
    <source>
        <dbReference type="ARBA" id="ARBA00023002"/>
    </source>
</evidence>
<evidence type="ECO:0000256" key="10">
    <source>
        <dbReference type="ARBA" id="ARBA00022723"/>
    </source>
</evidence>
<dbReference type="NCBIfam" id="TIGR02042">
    <property type="entry name" value="sir"/>
    <property type="match status" value="1"/>
</dbReference>
<keyword evidence="14" id="KW-0411">Iron-sulfur</keyword>
<dbReference type="PRINTS" id="PR00397">
    <property type="entry name" value="SIROHAEM"/>
</dbReference>
<sequence>MEGPQAPAPGPMGSKEASARVSPVAFRPLESRPQNGVKRASRVRASVARRVANPIVAVATPSGKKSANEGEKNWSKVEYIKENSDFLRHPLIEQLATEDPFISEDAAQLYKFHGGYQQDDREKRAFGAGKFYQFMMRTKQPAGTVPNKLYLTMDDLADSHGNGTLRLTTRQTYQLHGILKTDLKSTFQAVIRNMGSTLGACGDINRNVMASPAPYAKNFKPEYAIAQELAKDIGDLLAPQSGAYYDVWLDGEQVLTVEKPEVVACRNDNRFGTNFEGSPEPIYGTQFLPRKFKIGVTVPGDNHIDFLTNDIGICVVMKNGEHVGYNVYAGGGMGRSHRNNDTFPRLASALGFVGKDDILYAVKAIACAQRDYGRRDDRKQSRLKYLIHAWGVEKFKAVTEQYMGKAFQPLADLPPFTMPTYHGWNEQGDGKLWYGVHVVNGRLRGDAKKALRAVIERYELPVRLTANQDLLLTDIDPAWKSDIVATLTAAGVKDASEIDALDQISIACPALPLCGLAITEAERGLPDINKRLRDVMNKVGLPADEQFLIRMTGCPNGCARPYQAELGFVGDGPGSYQIWMGGTSNLLKLAEPYADKVKEGDFETFFEPIFYAFKTGKNADERFGDWANRVGFKAIKDAQESYKGLPAAAKAAAAPAAVPAAAAAAAVPAGRLPRVMIEREAFEVLKAYAEANNTTLTEAATAAILKLKK</sequence>
<dbReference type="InterPro" id="IPR045169">
    <property type="entry name" value="NO2/SO3_Rdtase_4Fe4S_prot"/>
</dbReference>
<feature type="compositionally biased region" description="Pro residues" evidence="17">
    <location>
        <begin position="1"/>
        <end position="10"/>
    </location>
</feature>
<dbReference type="GeneID" id="8247633"/>
<reference evidence="20 21" key="1">
    <citation type="journal article" date="2009" name="Science">
        <title>Green evolution and dynamic adaptations revealed by genomes of the marine picoeukaryotes Micromonas.</title>
        <authorList>
            <person name="Worden A.Z."/>
            <person name="Lee J.H."/>
            <person name="Mock T."/>
            <person name="Rouze P."/>
            <person name="Simmons M.P."/>
            <person name="Aerts A.L."/>
            <person name="Allen A.E."/>
            <person name="Cuvelier M.L."/>
            <person name="Derelle E."/>
            <person name="Everett M.V."/>
            <person name="Foulon E."/>
            <person name="Grimwood J."/>
            <person name="Gundlach H."/>
            <person name="Henrissat B."/>
            <person name="Napoli C."/>
            <person name="McDonald S.M."/>
            <person name="Parker M.S."/>
            <person name="Rombauts S."/>
            <person name="Salamov A."/>
            <person name="Von Dassow P."/>
            <person name="Badger J.H."/>
            <person name="Coutinho P.M."/>
            <person name="Demir E."/>
            <person name="Dubchak I."/>
            <person name="Gentemann C."/>
            <person name="Eikrem W."/>
            <person name="Gready J.E."/>
            <person name="John U."/>
            <person name="Lanier W."/>
            <person name="Lindquist E.A."/>
            <person name="Lucas S."/>
            <person name="Mayer K.F."/>
            <person name="Moreau H."/>
            <person name="Not F."/>
            <person name="Otillar R."/>
            <person name="Panaud O."/>
            <person name="Pangilinan J."/>
            <person name="Paulsen I."/>
            <person name="Piegu B."/>
            <person name="Poliakov A."/>
            <person name="Robbens S."/>
            <person name="Schmutz J."/>
            <person name="Toulza E."/>
            <person name="Wyss T."/>
            <person name="Zelensky A."/>
            <person name="Zhou K."/>
            <person name="Armbrust E.V."/>
            <person name="Bhattacharya D."/>
            <person name="Goodenough U.W."/>
            <person name="Van de Peer Y."/>
            <person name="Grigoriev I.V."/>
        </authorList>
    </citation>
    <scope>NUCLEOTIDE SEQUENCE [LARGE SCALE GENOMIC DNA]</scope>
    <source>
        <strain evidence="21">RCC299 / NOUM17</strain>
    </source>
</reference>
<dbReference type="eggNOG" id="KOG0560">
    <property type="taxonomic scope" value="Eukaryota"/>
</dbReference>
<gene>
    <name evidence="20" type="ORF">MICPUN_62484</name>
</gene>
<dbReference type="GO" id="GO:0009337">
    <property type="term" value="C:sulfite reductase complex (NADPH)"/>
    <property type="evidence" value="ECO:0007669"/>
    <property type="project" value="TreeGrafter"/>
</dbReference>
<evidence type="ECO:0000313" key="21">
    <source>
        <dbReference type="Proteomes" id="UP000002009"/>
    </source>
</evidence>
<feature type="domain" description="Nitrite/sulphite reductase 4Fe-4S" evidence="18">
    <location>
        <begin position="236"/>
        <end position="406"/>
    </location>
</feature>
<dbReference type="InterPro" id="IPR011787">
    <property type="entry name" value="SiR_ferredoxin-dep"/>
</dbReference>
<comment type="cofactor">
    <cofactor evidence="1">
        <name>siroheme</name>
        <dbReference type="ChEBI" id="CHEBI:60052"/>
    </cofactor>
</comment>
<keyword evidence="8" id="KW-0004">4Fe-4S</keyword>
<feature type="region of interest" description="Disordered" evidence="17">
    <location>
        <begin position="1"/>
        <end position="42"/>
    </location>
</feature>
<evidence type="ECO:0000256" key="2">
    <source>
        <dbReference type="ARBA" id="ARBA00001966"/>
    </source>
</evidence>
<dbReference type="FunCoup" id="C1EE34">
    <property type="interactions" value="260"/>
</dbReference>
<evidence type="ECO:0000256" key="3">
    <source>
        <dbReference type="ARBA" id="ARBA00002010"/>
    </source>
</evidence>
<dbReference type="EMBL" id="CP001330">
    <property type="protein sequence ID" value="ACO66163.1"/>
    <property type="molecule type" value="Genomic_DNA"/>
</dbReference>
<dbReference type="InterPro" id="IPR045854">
    <property type="entry name" value="NO2/SO3_Rdtase_4Fe4S_sf"/>
</dbReference>
<feature type="domain" description="Nitrite/sulphite reductase 4Fe-4S" evidence="18">
    <location>
        <begin position="507"/>
        <end position="642"/>
    </location>
</feature>
<dbReference type="GO" id="GO:0042644">
    <property type="term" value="C:chloroplast nucleoid"/>
    <property type="evidence" value="ECO:0007669"/>
    <property type="project" value="UniProtKB-SubCell"/>
</dbReference>
<evidence type="ECO:0000256" key="16">
    <source>
        <dbReference type="ARBA" id="ARBA00049518"/>
    </source>
</evidence>
<dbReference type="PANTHER" id="PTHR11493:SF47">
    <property type="entry name" value="SULFITE REDUCTASE [NADPH] SUBUNIT BETA"/>
    <property type="match status" value="1"/>
</dbReference>
<dbReference type="InterPro" id="IPR006066">
    <property type="entry name" value="NO2/SO3_Rdtase_FeS/sirohaem_BS"/>
</dbReference>
<dbReference type="OrthoDB" id="1688044at2759"/>
<keyword evidence="11" id="KW-0883">Thioether bond</keyword>
<comment type="function">
    <text evidence="3">DNA-binding protein that binds to both double-stranded and single-stranded DNA without significant sequence specificity to reversibly repress the transcriptional activity of chloroplast nucleoids by promoting DNA compaction and possibly regulate DNA replication.</text>
</comment>
<dbReference type="Pfam" id="PF03460">
    <property type="entry name" value="NIR_SIR_ferr"/>
    <property type="match status" value="2"/>
</dbReference>
<dbReference type="GO" id="GO:0050311">
    <property type="term" value="F:sulfite reductase (ferredoxin) activity"/>
    <property type="evidence" value="ECO:0007669"/>
    <property type="project" value="UniProtKB-EC"/>
</dbReference>
<evidence type="ECO:0000256" key="15">
    <source>
        <dbReference type="ARBA" id="ARBA00046513"/>
    </source>
</evidence>
<evidence type="ECO:0000256" key="8">
    <source>
        <dbReference type="ARBA" id="ARBA00022485"/>
    </source>
</evidence>
<feature type="domain" description="Nitrite/Sulfite reductase ferredoxin-like" evidence="19">
    <location>
        <begin position="426"/>
        <end position="489"/>
    </location>
</feature>
<evidence type="ECO:0000256" key="13">
    <source>
        <dbReference type="ARBA" id="ARBA00023004"/>
    </source>
</evidence>
<organism evidence="20 21">
    <name type="scientific">Micromonas commoda (strain RCC299 / NOUM17 / CCMP2709)</name>
    <name type="common">Picoplanktonic green alga</name>
    <dbReference type="NCBI Taxonomy" id="296587"/>
    <lineage>
        <taxon>Eukaryota</taxon>
        <taxon>Viridiplantae</taxon>
        <taxon>Chlorophyta</taxon>
        <taxon>Mamiellophyceae</taxon>
        <taxon>Mamiellales</taxon>
        <taxon>Mamiellaceae</taxon>
        <taxon>Micromonas</taxon>
    </lineage>
</organism>
<dbReference type="Proteomes" id="UP000002009">
    <property type="component" value="Chromosome 11"/>
</dbReference>
<dbReference type="SUPFAM" id="SSF55124">
    <property type="entry name" value="Nitrite/Sulfite reductase N-terminal domain-like"/>
    <property type="match status" value="2"/>
</dbReference>
<evidence type="ECO:0000256" key="9">
    <source>
        <dbReference type="ARBA" id="ARBA00022617"/>
    </source>
</evidence>
<dbReference type="EC" id="1.8.7.1" evidence="7"/>
<dbReference type="GO" id="GO:0020037">
    <property type="term" value="F:heme binding"/>
    <property type="evidence" value="ECO:0007669"/>
    <property type="project" value="InterPro"/>
</dbReference>
<dbReference type="RefSeq" id="XP_002504905.1">
    <property type="nucleotide sequence ID" value="XM_002504859.1"/>
</dbReference>
<feature type="domain" description="Nitrite/Sulfite reductase ferredoxin-like" evidence="19">
    <location>
        <begin position="134"/>
        <end position="188"/>
    </location>
</feature>
<proteinExistence type="inferred from homology"/>
<evidence type="ECO:0000313" key="20">
    <source>
        <dbReference type="EMBL" id="ACO66163.1"/>
    </source>
</evidence>
<dbReference type="FunFam" id="3.30.413.10:FF:000008">
    <property type="entry name" value="Sulfite reductase [ferredoxin], chloroplastic"/>
    <property type="match status" value="1"/>
</dbReference>
<dbReference type="GO" id="GO:0016002">
    <property type="term" value="F:sulfite reductase activity"/>
    <property type="evidence" value="ECO:0007669"/>
    <property type="project" value="TreeGrafter"/>
</dbReference>
<keyword evidence="21" id="KW-1185">Reference proteome</keyword>
<keyword evidence="10" id="KW-0479">Metal-binding</keyword>
<dbReference type="GO" id="GO:0051539">
    <property type="term" value="F:4 iron, 4 sulfur cluster binding"/>
    <property type="evidence" value="ECO:0007669"/>
    <property type="project" value="UniProtKB-KW"/>
</dbReference>
<dbReference type="GO" id="GO:0046872">
    <property type="term" value="F:metal ion binding"/>
    <property type="evidence" value="ECO:0007669"/>
    <property type="project" value="UniProtKB-KW"/>
</dbReference>